<evidence type="ECO:0000313" key="2">
    <source>
        <dbReference type="EMBL" id="GGE10686.1"/>
    </source>
</evidence>
<dbReference type="PANTHER" id="PTHR12526">
    <property type="entry name" value="GLYCOSYLTRANSFERASE"/>
    <property type="match status" value="1"/>
</dbReference>
<dbReference type="RefSeq" id="WP_188405727.1">
    <property type="nucleotide sequence ID" value="NZ_BMGL01000005.1"/>
</dbReference>
<gene>
    <name evidence="2" type="ORF">GCM10010831_10200</name>
</gene>
<evidence type="ECO:0000313" key="3">
    <source>
        <dbReference type="Proteomes" id="UP000599688"/>
    </source>
</evidence>
<dbReference type="PANTHER" id="PTHR12526:SF630">
    <property type="entry name" value="GLYCOSYLTRANSFERASE"/>
    <property type="match status" value="1"/>
</dbReference>
<dbReference type="Gene3D" id="3.40.50.2000">
    <property type="entry name" value="Glycogen Phosphorylase B"/>
    <property type="match status" value="2"/>
</dbReference>
<evidence type="ECO:0000259" key="1">
    <source>
        <dbReference type="Pfam" id="PF00534"/>
    </source>
</evidence>
<dbReference type="Proteomes" id="UP000599688">
    <property type="component" value="Unassembled WGS sequence"/>
</dbReference>
<dbReference type="EMBL" id="BMGL01000005">
    <property type="protein sequence ID" value="GGE10686.1"/>
    <property type="molecule type" value="Genomic_DNA"/>
</dbReference>
<comment type="caution">
    <text evidence="2">The sequence shown here is derived from an EMBL/GenBank/DDBJ whole genome shotgun (WGS) entry which is preliminary data.</text>
</comment>
<dbReference type="SUPFAM" id="SSF53756">
    <property type="entry name" value="UDP-Glycosyltransferase/glycogen phosphorylase"/>
    <property type="match status" value="1"/>
</dbReference>
<accession>A0A917E732</accession>
<proteinExistence type="predicted"/>
<reference evidence="2 3" key="1">
    <citation type="journal article" date="2014" name="Int. J. Syst. Evol. Microbiol.">
        <title>Complete genome sequence of Corynebacterium casei LMG S-19264T (=DSM 44701T), isolated from a smear-ripened cheese.</title>
        <authorList>
            <consortium name="US DOE Joint Genome Institute (JGI-PGF)"/>
            <person name="Walter F."/>
            <person name="Albersmeier A."/>
            <person name="Kalinowski J."/>
            <person name="Ruckert C."/>
        </authorList>
    </citation>
    <scope>NUCLEOTIDE SEQUENCE [LARGE SCALE GENOMIC DNA]</scope>
    <source>
        <strain evidence="2 3">CGMCC 1.12925</strain>
    </source>
</reference>
<dbReference type="InterPro" id="IPR001296">
    <property type="entry name" value="Glyco_trans_1"/>
</dbReference>
<protein>
    <recommendedName>
        <fullName evidence="1">Glycosyl transferase family 1 domain-containing protein</fullName>
    </recommendedName>
</protein>
<dbReference type="AlphaFoldDB" id="A0A917E732"/>
<sequence length="384" mass="44688">MSNKSILIILPKLTGYGGLQLENIGFINALVENSDLKVKVLSIEIDRESKALINSNAEFVKLKNSIVFKCLSVWFFKVLIKSKINFKKTIRTYLSRYPQLLNPYLLKFTKVDDLIFCSLHPQKMVSHIQQFCNENERQFIFHQIAEPHQKYSSFYQSLTKKDILLISSDSKFNKINELNAKPRFKRIKQWIYTHENEFLNSKLKLNKHVTFGLISRLDKEKNIQLLLQATKLIKNDNFKVLIYGDGNEAESLKSYVSKLQLYNKINFMDSINYNNRYKAYQDIDVFVCSSWSEGGPITVLEAMASGLPVISTNVGDVPNRVINDHNGFVLNDNDDHIELSNYMLEYIKNPKLIENHGKNGRKRYLNEYHSSIAKKMFINCFRLN</sequence>
<organism evidence="2 3">
    <name type="scientific">Psychroflexus salis</name>
    <dbReference type="NCBI Taxonomy" id="1526574"/>
    <lineage>
        <taxon>Bacteria</taxon>
        <taxon>Pseudomonadati</taxon>
        <taxon>Bacteroidota</taxon>
        <taxon>Flavobacteriia</taxon>
        <taxon>Flavobacteriales</taxon>
        <taxon>Flavobacteriaceae</taxon>
        <taxon>Psychroflexus</taxon>
    </lineage>
</organism>
<name>A0A917E732_9FLAO</name>
<dbReference type="Pfam" id="PF00534">
    <property type="entry name" value="Glycos_transf_1"/>
    <property type="match status" value="1"/>
</dbReference>
<keyword evidence="3" id="KW-1185">Reference proteome</keyword>
<feature type="domain" description="Glycosyl transferase family 1" evidence="1">
    <location>
        <begin position="204"/>
        <end position="363"/>
    </location>
</feature>
<dbReference type="GO" id="GO:0016757">
    <property type="term" value="F:glycosyltransferase activity"/>
    <property type="evidence" value="ECO:0007669"/>
    <property type="project" value="InterPro"/>
</dbReference>